<reference evidence="1 2" key="1">
    <citation type="submission" date="2016-07" db="EMBL/GenBank/DDBJ databases">
        <title>Pervasive Adenine N6-methylation of Active Genes in Fungi.</title>
        <authorList>
            <consortium name="DOE Joint Genome Institute"/>
            <person name="Mondo S.J."/>
            <person name="Dannebaum R.O."/>
            <person name="Kuo R.C."/>
            <person name="Labutti K."/>
            <person name="Haridas S."/>
            <person name="Kuo A."/>
            <person name="Salamov A."/>
            <person name="Ahrendt S.R."/>
            <person name="Lipzen A."/>
            <person name="Sullivan W."/>
            <person name="Andreopoulos W.B."/>
            <person name="Clum A."/>
            <person name="Lindquist E."/>
            <person name="Daum C."/>
            <person name="Ramamoorthy G.K."/>
            <person name="Gryganskyi A."/>
            <person name="Culley D."/>
            <person name="Magnuson J.K."/>
            <person name="James T.Y."/>
            <person name="O'Malley M.A."/>
            <person name="Stajich J.E."/>
            <person name="Spatafora J.W."/>
            <person name="Visel A."/>
            <person name="Grigoriev I.V."/>
        </authorList>
    </citation>
    <scope>NUCLEOTIDE SEQUENCE [LARGE SCALE GENOMIC DNA]</scope>
    <source>
        <strain evidence="1 2">CBS 115471</strain>
    </source>
</reference>
<protein>
    <submittedName>
        <fullName evidence="1">Uncharacterized protein</fullName>
    </submittedName>
</protein>
<dbReference type="AlphaFoldDB" id="A0A1Y2A299"/>
<evidence type="ECO:0000313" key="1">
    <source>
        <dbReference type="EMBL" id="ORY16588.1"/>
    </source>
</evidence>
<dbReference type="OrthoDB" id="3781499at2759"/>
<proteinExistence type="predicted"/>
<sequence length="484" mass="56027">MAFSTPKTTTSLHQWSKQYIRHQEGVRNVLYNKPPTFQRASVVEQNPKIPSPSLFSSDTGSLHNQPLALPTVAECAIHLELLQTFQHLRLSIISSEKLDTLLGIELNRRTVFRKVSKGYQRYEHEEVQLRDMTFDERRQTKWSLFLSLAATRFLVWVELIEKDRSEEIPLPPLDILMVWHSLLLNPKWFLSLKYVKLSRTPFPWDRIHQAIDSDKSNWPMELPHRSQFHETTGAHPDLLTWLTMTVRSEPALELLKQHDTLVEGATQKGINKADLGSLLQQDVLSTSERLLLQTLQSALSDDPTIMDLVAAVTRQSAFVEKMDRQLWIRSPAVEGTLRRALQRYERFLKLFKMYPRKMLVPTLDIDIAWHTHQCSPAQYMEATKTIAGRFVDHDDKLGSDKLDVGLENTISLYWIRFAEEYEYCLCWDCEALKSAIDGKEVEDIDARAVAKQVELDVTYHRAVEIARRGEQKLLPLPTAEVRFD</sequence>
<dbReference type="Proteomes" id="UP000193144">
    <property type="component" value="Unassembled WGS sequence"/>
</dbReference>
<dbReference type="PANTHER" id="PTHR34365:SF7">
    <property type="entry name" value="GLYCINE-RICH DOMAIN-CONTAINING PROTEIN 1"/>
    <property type="match status" value="1"/>
</dbReference>
<comment type="caution">
    <text evidence="1">The sequence shown here is derived from an EMBL/GenBank/DDBJ whole genome shotgun (WGS) entry which is preliminary data.</text>
</comment>
<organism evidence="1 2">
    <name type="scientific">Clohesyomyces aquaticus</name>
    <dbReference type="NCBI Taxonomy" id="1231657"/>
    <lineage>
        <taxon>Eukaryota</taxon>
        <taxon>Fungi</taxon>
        <taxon>Dikarya</taxon>
        <taxon>Ascomycota</taxon>
        <taxon>Pezizomycotina</taxon>
        <taxon>Dothideomycetes</taxon>
        <taxon>Pleosporomycetidae</taxon>
        <taxon>Pleosporales</taxon>
        <taxon>Lindgomycetaceae</taxon>
        <taxon>Clohesyomyces</taxon>
    </lineage>
</organism>
<name>A0A1Y2A299_9PLEO</name>
<gene>
    <name evidence="1" type="ORF">BCR34DRAFT_584252</name>
</gene>
<dbReference type="STRING" id="1231657.A0A1Y2A299"/>
<dbReference type="Pfam" id="PF07173">
    <property type="entry name" value="GRDP-like"/>
    <property type="match status" value="1"/>
</dbReference>
<accession>A0A1Y2A299</accession>
<dbReference type="InterPro" id="IPR009836">
    <property type="entry name" value="GRDP-like"/>
</dbReference>
<keyword evidence="2" id="KW-1185">Reference proteome</keyword>
<evidence type="ECO:0000313" key="2">
    <source>
        <dbReference type="Proteomes" id="UP000193144"/>
    </source>
</evidence>
<dbReference type="PANTHER" id="PTHR34365">
    <property type="entry name" value="ENOLASE (DUF1399)"/>
    <property type="match status" value="1"/>
</dbReference>
<dbReference type="EMBL" id="MCFA01000017">
    <property type="protein sequence ID" value="ORY16588.1"/>
    <property type="molecule type" value="Genomic_DNA"/>
</dbReference>